<evidence type="ECO:0000313" key="2">
    <source>
        <dbReference type="EMBL" id="MBB2161007.1"/>
    </source>
</evidence>
<keyword evidence="1" id="KW-0812">Transmembrane</keyword>
<feature type="transmembrane region" description="Helical" evidence="1">
    <location>
        <begin position="12"/>
        <end position="32"/>
    </location>
</feature>
<dbReference type="Proteomes" id="UP000589085">
    <property type="component" value="Unassembled WGS sequence"/>
</dbReference>
<comment type="caution">
    <text evidence="2">The sequence shown here is derived from an EMBL/GenBank/DDBJ whole genome shotgun (WGS) entry which is preliminary data.</text>
</comment>
<dbReference type="SUPFAM" id="SSF48695">
    <property type="entry name" value="Multiheme cytochromes"/>
    <property type="match status" value="1"/>
</dbReference>
<evidence type="ECO:0000313" key="3">
    <source>
        <dbReference type="Proteomes" id="UP000589085"/>
    </source>
</evidence>
<dbReference type="RefSeq" id="WP_182997864.1">
    <property type="nucleotide sequence ID" value="NZ_JABEQJ010000015.1"/>
</dbReference>
<gene>
    <name evidence="2" type="ORF">HLH48_12625</name>
</gene>
<accession>A0A7W4NNH0</accession>
<keyword evidence="1" id="KW-1133">Transmembrane helix</keyword>
<dbReference type="PANTHER" id="PTHR39425">
    <property type="entry name" value="LIPOPROTEIN CYTOCHROME C"/>
    <property type="match status" value="1"/>
</dbReference>
<evidence type="ECO:0000256" key="1">
    <source>
        <dbReference type="SAM" id="Phobius"/>
    </source>
</evidence>
<protein>
    <submittedName>
        <fullName evidence="2">Cytochrome C</fullName>
    </submittedName>
</protein>
<dbReference type="CDD" id="cd08168">
    <property type="entry name" value="Cytochrom_C3"/>
    <property type="match status" value="1"/>
</dbReference>
<dbReference type="PANTHER" id="PTHR39425:SF1">
    <property type="entry name" value="CYTOCHROME C7-LIKE DOMAIN-CONTAINING PROTEIN"/>
    <property type="match status" value="1"/>
</dbReference>
<name>A0A7W4NNH0_9PROT</name>
<dbReference type="AlphaFoldDB" id="A0A7W4NNH0"/>
<organism evidence="2 3">
    <name type="scientific">Gluconacetobacter sacchari</name>
    <dbReference type="NCBI Taxonomy" id="92759"/>
    <lineage>
        <taxon>Bacteria</taxon>
        <taxon>Pseudomonadati</taxon>
        <taxon>Pseudomonadota</taxon>
        <taxon>Alphaproteobacteria</taxon>
        <taxon>Acetobacterales</taxon>
        <taxon>Acetobacteraceae</taxon>
        <taxon>Gluconacetobacter</taxon>
    </lineage>
</organism>
<sequence length="217" mass="24115">MAAIFSPRANVIAAVAMLGAMGAVAGLCLWWFAWPRSDYARHVGWVIQQPVPFSHQHHVAGLGIDCRFCHSSVERSAQASLPPTYTCMTCHSQIWTNAAVLAPVRDSLMANRPIVWVRVTDIPDYVYFNHSIHVSKGVGCASCHGDVARMPLTFKAKTLTMQFCLDCHRNPGPNLRPLAHVYDTDWRPDHATPSPAELMRAYHIGGRNLTECSICHR</sequence>
<reference evidence="2 3" key="1">
    <citation type="submission" date="2020-04" db="EMBL/GenBank/DDBJ databases">
        <title>Description of novel Gluconacetobacter.</title>
        <authorList>
            <person name="Sombolestani A."/>
        </authorList>
    </citation>
    <scope>NUCLEOTIDE SEQUENCE [LARGE SCALE GENOMIC DNA]</scope>
    <source>
        <strain evidence="2 3">LMG 19747</strain>
    </source>
</reference>
<dbReference type="Gene3D" id="3.90.10.10">
    <property type="entry name" value="Cytochrome C3"/>
    <property type="match status" value="2"/>
</dbReference>
<keyword evidence="1" id="KW-0472">Membrane</keyword>
<proteinExistence type="predicted"/>
<dbReference type="EMBL" id="JABEQJ010000015">
    <property type="protein sequence ID" value="MBB2161007.1"/>
    <property type="molecule type" value="Genomic_DNA"/>
</dbReference>
<dbReference type="InterPro" id="IPR036280">
    <property type="entry name" value="Multihaem_cyt_sf"/>
</dbReference>